<comment type="caution">
    <text evidence="3">The sequence shown here is derived from an EMBL/GenBank/DDBJ whole genome shotgun (WGS) entry which is preliminary data.</text>
</comment>
<protein>
    <submittedName>
        <fullName evidence="3">Uncharacterized protein (DUF983 family)</fullName>
    </submittedName>
</protein>
<feature type="compositionally biased region" description="Polar residues" evidence="1">
    <location>
        <begin position="1"/>
        <end position="10"/>
    </location>
</feature>
<accession>A0A7W8DVS0</accession>
<evidence type="ECO:0000313" key="4">
    <source>
        <dbReference type="Proteomes" id="UP000535406"/>
    </source>
</evidence>
<dbReference type="Proteomes" id="UP000535406">
    <property type="component" value="Unassembled WGS sequence"/>
</dbReference>
<dbReference type="NCBIfam" id="NF004633">
    <property type="entry name" value="PRK05978.1"/>
    <property type="match status" value="1"/>
</dbReference>
<reference evidence="3 4" key="1">
    <citation type="submission" date="2020-08" db="EMBL/GenBank/DDBJ databases">
        <title>Genomic Encyclopedia of Type Strains, Phase IV (KMG-IV): sequencing the most valuable type-strain genomes for metagenomic binning, comparative biology and taxonomic classification.</title>
        <authorList>
            <person name="Goeker M."/>
        </authorList>
    </citation>
    <scope>NUCLEOTIDE SEQUENCE [LARGE SCALE GENOMIC DNA]</scope>
    <source>
        <strain evidence="3 4">DSM 21319</strain>
    </source>
</reference>
<evidence type="ECO:0000313" key="3">
    <source>
        <dbReference type="EMBL" id="MBB5044073.1"/>
    </source>
</evidence>
<proteinExistence type="predicted"/>
<keyword evidence="4" id="KW-1185">Reference proteome</keyword>
<name>A0A7W8DVS0_9HYPH</name>
<keyword evidence="2" id="KW-0812">Transmembrane</keyword>
<dbReference type="InterPro" id="IPR009325">
    <property type="entry name" value="DUF983"/>
</dbReference>
<dbReference type="AlphaFoldDB" id="A0A7W8DVS0"/>
<sequence length="159" mass="17315">MQANETTGSTLHFGDTASVSRQERPLGRSIKRGLLSRCPACGTGRLFKSFVKPVDNCAACGEDYTAQRADDLPPYLVIMIVGHIVVGGYMMTDLTWQINTWQHLAIWTPITLILSLLLLQPIKGGTIGLQWALRMHGFSDKPAEDDADAAHAYSGDKAA</sequence>
<organism evidence="3 4">
    <name type="scientific">Shinella fusca</name>
    <dbReference type="NCBI Taxonomy" id="544480"/>
    <lineage>
        <taxon>Bacteria</taxon>
        <taxon>Pseudomonadati</taxon>
        <taxon>Pseudomonadota</taxon>
        <taxon>Alphaproteobacteria</taxon>
        <taxon>Hyphomicrobiales</taxon>
        <taxon>Rhizobiaceae</taxon>
        <taxon>Shinella</taxon>
    </lineage>
</organism>
<keyword evidence="2" id="KW-0472">Membrane</keyword>
<keyword evidence="2" id="KW-1133">Transmembrane helix</keyword>
<dbReference type="Pfam" id="PF06170">
    <property type="entry name" value="DUF983"/>
    <property type="match status" value="1"/>
</dbReference>
<evidence type="ECO:0000256" key="2">
    <source>
        <dbReference type="SAM" id="Phobius"/>
    </source>
</evidence>
<evidence type="ECO:0000256" key="1">
    <source>
        <dbReference type="SAM" id="MobiDB-lite"/>
    </source>
</evidence>
<dbReference type="EMBL" id="JACHIK010000013">
    <property type="protein sequence ID" value="MBB5044073.1"/>
    <property type="molecule type" value="Genomic_DNA"/>
</dbReference>
<feature type="transmembrane region" description="Helical" evidence="2">
    <location>
        <begin position="72"/>
        <end position="92"/>
    </location>
</feature>
<dbReference type="RefSeq" id="WP_184145426.1">
    <property type="nucleotide sequence ID" value="NZ_JACHIK010000013.1"/>
</dbReference>
<feature type="transmembrane region" description="Helical" evidence="2">
    <location>
        <begin position="104"/>
        <end position="122"/>
    </location>
</feature>
<gene>
    <name evidence="3" type="ORF">HNQ66_003486</name>
</gene>
<feature type="region of interest" description="Disordered" evidence="1">
    <location>
        <begin position="1"/>
        <end position="24"/>
    </location>
</feature>